<reference evidence="1" key="2">
    <citation type="submission" date="2020-09" db="EMBL/GenBank/DDBJ databases">
        <authorList>
            <person name="Sun Q."/>
            <person name="Sedlacek I."/>
        </authorList>
    </citation>
    <scope>NUCLEOTIDE SEQUENCE</scope>
    <source>
        <strain evidence="1">CCM 7905</strain>
    </source>
</reference>
<name>A0A917D6K9_9NOCA</name>
<proteinExistence type="predicted"/>
<sequence length="123" mass="13515">MGVVSALNRAARGSRQAEFATVVALGWARLWRARIRFDTEVELFVCENMRRGFARGGTCVGGAFLTGGVPSRALLQHESVHADQWARHGLSFVVRYLVEESRHRGSANRFEIEAGLHDGGYGG</sequence>
<keyword evidence="2" id="KW-1185">Reference proteome</keyword>
<gene>
    <name evidence="1" type="ORF">GCM10007304_28420</name>
</gene>
<protein>
    <recommendedName>
        <fullName evidence="3">Fe-S oxidoreductase</fullName>
    </recommendedName>
</protein>
<organism evidence="1 2">
    <name type="scientific">Rhodococcoides trifolii</name>
    <dbReference type="NCBI Taxonomy" id="908250"/>
    <lineage>
        <taxon>Bacteria</taxon>
        <taxon>Bacillati</taxon>
        <taxon>Actinomycetota</taxon>
        <taxon>Actinomycetes</taxon>
        <taxon>Mycobacteriales</taxon>
        <taxon>Nocardiaceae</taxon>
        <taxon>Rhodococcoides</taxon>
    </lineage>
</organism>
<accession>A0A917D6K9</accession>
<dbReference type="EMBL" id="BMCU01000003">
    <property type="protein sequence ID" value="GGG12756.1"/>
    <property type="molecule type" value="Genomic_DNA"/>
</dbReference>
<dbReference type="AlphaFoldDB" id="A0A917D6K9"/>
<evidence type="ECO:0000313" key="2">
    <source>
        <dbReference type="Proteomes" id="UP000654257"/>
    </source>
</evidence>
<evidence type="ECO:0000313" key="1">
    <source>
        <dbReference type="EMBL" id="GGG12756.1"/>
    </source>
</evidence>
<reference evidence="1" key="1">
    <citation type="journal article" date="2014" name="Int. J. Syst. Evol. Microbiol.">
        <title>Complete genome sequence of Corynebacterium casei LMG S-19264T (=DSM 44701T), isolated from a smear-ripened cheese.</title>
        <authorList>
            <consortium name="US DOE Joint Genome Institute (JGI-PGF)"/>
            <person name="Walter F."/>
            <person name="Albersmeier A."/>
            <person name="Kalinowski J."/>
            <person name="Ruckert C."/>
        </authorList>
    </citation>
    <scope>NUCLEOTIDE SEQUENCE</scope>
    <source>
        <strain evidence="1">CCM 7905</strain>
    </source>
</reference>
<comment type="caution">
    <text evidence="1">The sequence shown here is derived from an EMBL/GenBank/DDBJ whole genome shotgun (WGS) entry which is preliminary data.</text>
</comment>
<evidence type="ECO:0008006" key="3">
    <source>
        <dbReference type="Google" id="ProtNLM"/>
    </source>
</evidence>
<dbReference type="Proteomes" id="UP000654257">
    <property type="component" value="Unassembled WGS sequence"/>
</dbReference>